<feature type="compositionally biased region" description="Low complexity" evidence="3">
    <location>
        <begin position="586"/>
        <end position="601"/>
    </location>
</feature>
<dbReference type="GO" id="GO:0046872">
    <property type="term" value="F:metal ion binding"/>
    <property type="evidence" value="ECO:0007669"/>
    <property type="project" value="UniProtKB-KW"/>
</dbReference>
<feature type="compositionally biased region" description="Acidic residues" evidence="3">
    <location>
        <begin position="632"/>
        <end position="641"/>
    </location>
</feature>
<protein>
    <recommendedName>
        <fullName evidence="6">BIR-domain-containing protein</fullName>
    </recommendedName>
</protein>
<dbReference type="GeneID" id="54296832"/>
<feature type="compositionally biased region" description="Basic residues" evidence="3">
    <location>
        <begin position="23"/>
        <end position="36"/>
    </location>
</feature>
<evidence type="ECO:0000256" key="2">
    <source>
        <dbReference type="ARBA" id="ARBA00022833"/>
    </source>
</evidence>
<name>A0A6A6B1I3_9PEZI</name>
<proteinExistence type="predicted"/>
<evidence type="ECO:0000256" key="1">
    <source>
        <dbReference type="ARBA" id="ARBA00022723"/>
    </source>
</evidence>
<keyword evidence="5" id="KW-1185">Reference proteome</keyword>
<dbReference type="Gene3D" id="1.10.1170.10">
    <property type="entry name" value="Inhibitor Of Apoptosis Protein (2mihbC-IAP-1), Chain A"/>
    <property type="match status" value="2"/>
</dbReference>
<dbReference type="OrthoDB" id="2196114at2759"/>
<feature type="compositionally biased region" description="Low complexity" evidence="3">
    <location>
        <begin position="537"/>
        <end position="548"/>
    </location>
</feature>
<dbReference type="PANTHER" id="PTHR46771:SF5">
    <property type="entry name" value="DETERIN"/>
    <property type="match status" value="1"/>
</dbReference>
<organism evidence="4 5">
    <name type="scientific">Aplosporella prunicola CBS 121167</name>
    <dbReference type="NCBI Taxonomy" id="1176127"/>
    <lineage>
        <taxon>Eukaryota</taxon>
        <taxon>Fungi</taxon>
        <taxon>Dikarya</taxon>
        <taxon>Ascomycota</taxon>
        <taxon>Pezizomycotina</taxon>
        <taxon>Dothideomycetes</taxon>
        <taxon>Dothideomycetes incertae sedis</taxon>
        <taxon>Botryosphaeriales</taxon>
        <taxon>Aplosporellaceae</taxon>
        <taxon>Aplosporella</taxon>
    </lineage>
</organism>
<dbReference type="SUPFAM" id="SSF57924">
    <property type="entry name" value="Inhibitor of apoptosis (IAP) repeat"/>
    <property type="match status" value="2"/>
</dbReference>
<feature type="compositionally biased region" description="Basic residues" evidence="3">
    <location>
        <begin position="504"/>
        <end position="513"/>
    </location>
</feature>
<keyword evidence="2" id="KW-0862">Zinc</keyword>
<feature type="compositionally biased region" description="Basic and acidic residues" evidence="3">
    <location>
        <begin position="459"/>
        <end position="468"/>
    </location>
</feature>
<dbReference type="Proteomes" id="UP000799438">
    <property type="component" value="Unassembled WGS sequence"/>
</dbReference>
<dbReference type="PROSITE" id="PS50143">
    <property type="entry name" value="BIR_REPEAT_2"/>
    <property type="match status" value="2"/>
</dbReference>
<reference evidence="4" key="1">
    <citation type="journal article" date="2020" name="Stud. Mycol.">
        <title>101 Dothideomycetes genomes: a test case for predicting lifestyles and emergence of pathogens.</title>
        <authorList>
            <person name="Haridas S."/>
            <person name="Albert R."/>
            <person name="Binder M."/>
            <person name="Bloem J."/>
            <person name="Labutti K."/>
            <person name="Salamov A."/>
            <person name="Andreopoulos B."/>
            <person name="Baker S."/>
            <person name="Barry K."/>
            <person name="Bills G."/>
            <person name="Bluhm B."/>
            <person name="Cannon C."/>
            <person name="Castanera R."/>
            <person name="Culley D."/>
            <person name="Daum C."/>
            <person name="Ezra D."/>
            <person name="Gonzalez J."/>
            <person name="Henrissat B."/>
            <person name="Kuo A."/>
            <person name="Liang C."/>
            <person name="Lipzen A."/>
            <person name="Lutzoni F."/>
            <person name="Magnuson J."/>
            <person name="Mondo S."/>
            <person name="Nolan M."/>
            <person name="Ohm R."/>
            <person name="Pangilinan J."/>
            <person name="Park H.-J."/>
            <person name="Ramirez L."/>
            <person name="Alfaro M."/>
            <person name="Sun H."/>
            <person name="Tritt A."/>
            <person name="Yoshinaga Y."/>
            <person name="Zwiers L.-H."/>
            <person name="Turgeon B."/>
            <person name="Goodwin S."/>
            <person name="Spatafora J."/>
            <person name="Crous P."/>
            <person name="Grigoriev I."/>
        </authorList>
    </citation>
    <scope>NUCLEOTIDE SEQUENCE</scope>
    <source>
        <strain evidence="4">CBS 121167</strain>
    </source>
</reference>
<feature type="compositionally biased region" description="Polar residues" evidence="3">
    <location>
        <begin position="446"/>
        <end position="456"/>
    </location>
</feature>
<sequence>MAAPDDVASFVGRVATFEAPKQLTKRRASSTTKRKAPTTVSWPHTAPSVEDLARAGFYYTPTASNPDNVTCFSCHRKLDGWEPEDNPALEHLTHAPECAWAINTSVMHLPVEELEDPLSERMTVARTATFLNWPHEDKKGWKCKTKKMAEAGWCFDPSPDYEDGVTCFYCLLSLDGWEPKDNPAEEHHRRSPDCSFFALAEDYAPTRKATKGKRGRASTASKASRLSIQSNNFDTFSDAPSFMSLGDDAVRNDDSIVTSATGATTTSMAKGKKATTKAKSTAKGTKKTTRGKKATEESESVLELDQPTLEPADADGDLTLGDIEADEGDSALSTATTASKAGRGRKTAAKSKSAAKATTRKTSKAKKAADSTLLDEEPAEAVDDEAESELPKPIGRATRRTSRLEVQSYPEVAQAEPVPEPEPKKPKATRAKGGRKDKAVEESRLSNDQSQLQTELQDAVEKADELEPPKPTSGTKRTSDGAPKLSGVEDSSIMVVDEPPKPAPKAKRGRKPKKVEAPAPEPVPEPAEDATVDAESATAPAPKAPAAAKPKRGRKPKAQAVEESTIAEPEPEPTLDEMPAPPPPMKSSASKVPVRNMASAPPKEPSPEPEPEPESEQIAAPEQDEVPTPHEDDPEPEEDQEQAQSPAQSSNSPAPPHELSSSPSAQSSDAENKPPSSRPASTRPPLSARQMGTRIPLADSSSTPQASPSKRNANNGGLASTHPWRPVDLENVFLPSPQTKRILQQGGVYAGTSKEDSADAEEQDMEDDDWEALSPEEQIAYVMRSMTDREKKMSVEEWVYAQAEKGEQRLREKCERLVGLFETQGTRAIRAVEGIDCV</sequence>
<evidence type="ECO:0000313" key="4">
    <source>
        <dbReference type="EMBL" id="KAF2138039.1"/>
    </source>
</evidence>
<feature type="region of interest" description="Disordered" evidence="3">
    <location>
        <begin position="264"/>
        <end position="771"/>
    </location>
</feature>
<feature type="compositionally biased region" description="Acidic residues" evidence="3">
    <location>
        <begin position="758"/>
        <end position="771"/>
    </location>
</feature>
<feature type="compositionally biased region" description="Polar residues" evidence="3">
    <location>
        <begin position="699"/>
        <end position="718"/>
    </location>
</feature>
<feature type="region of interest" description="Disordered" evidence="3">
    <location>
        <begin position="21"/>
        <end position="42"/>
    </location>
</feature>
<dbReference type="RefSeq" id="XP_033393752.1">
    <property type="nucleotide sequence ID" value="XM_033539336.1"/>
</dbReference>
<dbReference type="InterPro" id="IPR001370">
    <property type="entry name" value="BIR_rpt"/>
</dbReference>
<dbReference type="SMART" id="SM00238">
    <property type="entry name" value="BIR"/>
    <property type="match status" value="2"/>
</dbReference>
<keyword evidence="1" id="KW-0479">Metal-binding</keyword>
<dbReference type="AlphaFoldDB" id="A0A6A6B1I3"/>
<dbReference type="Pfam" id="PF00653">
    <property type="entry name" value="BIR"/>
    <property type="match status" value="2"/>
</dbReference>
<evidence type="ECO:0000313" key="5">
    <source>
        <dbReference type="Proteomes" id="UP000799438"/>
    </source>
</evidence>
<feature type="compositionally biased region" description="Low complexity" evidence="3">
    <location>
        <begin position="330"/>
        <end position="339"/>
    </location>
</feature>
<dbReference type="PANTHER" id="PTHR46771">
    <property type="entry name" value="DETERIN"/>
    <property type="match status" value="1"/>
</dbReference>
<evidence type="ECO:0008006" key="6">
    <source>
        <dbReference type="Google" id="ProtNLM"/>
    </source>
</evidence>
<feature type="compositionally biased region" description="Low complexity" evidence="3">
    <location>
        <begin position="660"/>
        <end position="689"/>
    </location>
</feature>
<evidence type="ECO:0000256" key="3">
    <source>
        <dbReference type="SAM" id="MobiDB-lite"/>
    </source>
</evidence>
<accession>A0A6A6B1I3</accession>
<feature type="compositionally biased region" description="Basic and acidic residues" evidence="3">
    <location>
        <begin position="434"/>
        <end position="445"/>
    </location>
</feature>
<dbReference type="CDD" id="cd00022">
    <property type="entry name" value="BIR"/>
    <property type="match status" value="2"/>
</dbReference>
<feature type="compositionally biased region" description="Acidic residues" evidence="3">
    <location>
        <begin position="373"/>
        <end position="388"/>
    </location>
</feature>
<feature type="compositionally biased region" description="Low complexity" evidence="3">
    <location>
        <begin position="642"/>
        <end position="652"/>
    </location>
</feature>
<gene>
    <name evidence="4" type="ORF">K452DRAFT_277733</name>
</gene>
<dbReference type="InterPro" id="IPR051190">
    <property type="entry name" value="Baculoviral_IAP"/>
</dbReference>
<dbReference type="EMBL" id="ML995498">
    <property type="protein sequence ID" value="KAF2138039.1"/>
    <property type="molecule type" value="Genomic_DNA"/>
</dbReference>